<proteinExistence type="predicted"/>
<organism evidence="1 2">
    <name type="scientific">Dyella monticola</name>
    <dbReference type="NCBI Taxonomy" id="1927958"/>
    <lineage>
        <taxon>Bacteria</taxon>
        <taxon>Pseudomonadati</taxon>
        <taxon>Pseudomonadota</taxon>
        <taxon>Gammaproteobacteria</taxon>
        <taxon>Lysobacterales</taxon>
        <taxon>Rhodanobacteraceae</taxon>
        <taxon>Dyella</taxon>
    </lineage>
</organism>
<reference evidence="1 2" key="1">
    <citation type="submission" date="2018-07" db="EMBL/GenBank/DDBJ databases">
        <title>Dyella monticola sp. nov. and Dyella psychrodurans sp. nov. isolated from monsoon evergreen broad-leaved forest soil of Dinghu Mountain, China.</title>
        <authorList>
            <person name="Gao Z."/>
            <person name="Qiu L."/>
        </authorList>
    </citation>
    <scope>NUCLEOTIDE SEQUENCE [LARGE SCALE GENOMIC DNA]</scope>
    <source>
        <strain evidence="1 2">4G-K06</strain>
    </source>
</reference>
<gene>
    <name evidence="1" type="ORF">DWU98_17065</name>
</gene>
<evidence type="ECO:0000313" key="1">
    <source>
        <dbReference type="EMBL" id="RDS79508.1"/>
    </source>
</evidence>
<accession>A0A370WTM1</accession>
<keyword evidence="2" id="KW-1185">Reference proteome</keyword>
<dbReference type="Proteomes" id="UP000254258">
    <property type="component" value="Unassembled WGS sequence"/>
</dbReference>
<dbReference type="AlphaFoldDB" id="A0A370WTM1"/>
<dbReference type="EMBL" id="QRBE01000012">
    <property type="protein sequence ID" value="RDS79508.1"/>
    <property type="molecule type" value="Genomic_DNA"/>
</dbReference>
<dbReference type="OrthoDB" id="5958827at2"/>
<evidence type="ECO:0000313" key="2">
    <source>
        <dbReference type="Proteomes" id="UP000254258"/>
    </source>
</evidence>
<name>A0A370WTM1_9GAMM</name>
<dbReference type="RefSeq" id="WP_115496785.1">
    <property type="nucleotide sequence ID" value="NZ_QRBE01000012.1"/>
</dbReference>
<comment type="caution">
    <text evidence="1">The sequence shown here is derived from an EMBL/GenBank/DDBJ whole genome shotgun (WGS) entry which is preliminary data.</text>
</comment>
<protein>
    <submittedName>
        <fullName evidence="1">Uncharacterized protein</fullName>
    </submittedName>
</protein>
<sequence length="227" mass="25829">MLFKRTTFDFLPTRSINMFEEHAPASSNKPDQERLTLTDMLAIRLSYERITLEMHECLVDKCRQSKDPVIRAMDLSGLELFLGILIEHTHLLTQALDVLGDSTTTNRLEEEHEHFLLIAKAARAQACDPQVKVLPSLQALLCVEQINEVAWGLLLALMKDAELQRFVTPFQRACARHHEHHVAVQQSYEVAALGLVRRNHLTMKFKRPLQSTIVGRAGVFSVDARHS</sequence>